<feature type="chain" id="PRO_5045492415" description="Pilus assembly protein PilP" evidence="1">
    <location>
        <begin position="19"/>
        <end position="139"/>
    </location>
</feature>
<comment type="caution">
    <text evidence="2">The sequence shown here is derived from an EMBL/GenBank/DDBJ whole genome shotgun (WGS) entry which is preliminary data.</text>
</comment>
<evidence type="ECO:0000313" key="3">
    <source>
        <dbReference type="Proteomes" id="UP001462502"/>
    </source>
</evidence>
<proteinExistence type="predicted"/>
<dbReference type="EMBL" id="JBDXMI010000001">
    <property type="protein sequence ID" value="MEO9387013.1"/>
    <property type="molecule type" value="Genomic_DNA"/>
</dbReference>
<sequence>MLSKFFVVLSLASSIASADTIDTFAKGTLTTPAPSAGVSMPGGLPAIPSVSPPIPMQGTAVPGKDGASQVFDIVFIQGSGNVRKAYLVVDGKYGKIVSRNEVVQGWKVVQIGEDFVDIGKGGKRKRLLMDAGAASSDRR</sequence>
<protein>
    <recommendedName>
        <fullName evidence="4">Pilus assembly protein PilP</fullName>
    </recommendedName>
</protein>
<dbReference type="RefSeq" id="WP_145963944.1">
    <property type="nucleotide sequence ID" value="NZ_CP029495.1"/>
</dbReference>
<gene>
    <name evidence="2" type="ORF">ABI908_23250</name>
</gene>
<evidence type="ECO:0000313" key="2">
    <source>
        <dbReference type="EMBL" id="MEO9387013.1"/>
    </source>
</evidence>
<dbReference type="Proteomes" id="UP001462502">
    <property type="component" value="Unassembled WGS sequence"/>
</dbReference>
<evidence type="ECO:0000256" key="1">
    <source>
        <dbReference type="SAM" id="SignalP"/>
    </source>
</evidence>
<reference evidence="2 3" key="1">
    <citation type="submission" date="2024-05" db="EMBL/GenBank/DDBJ databases">
        <authorList>
            <person name="De Oliveira J.P."/>
            <person name="Noriler S.A."/>
            <person name="De Oliveira A.G."/>
            <person name="Sipoli D.S."/>
        </authorList>
    </citation>
    <scope>NUCLEOTIDE SEQUENCE [LARGE SCALE GENOMIC DNA]</scope>
    <source>
        <strain evidence="2 3">LABIM192</strain>
    </source>
</reference>
<keyword evidence="3" id="KW-1185">Reference proteome</keyword>
<feature type="signal peptide" evidence="1">
    <location>
        <begin position="1"/>
        <end position="18"/>
    </location>
</feature>
<name>A0ABV0J0I3_9NEIS</name>
<accession>A0ABV0J0I3</accession>
<evidence type="ECO:0008006" key="4">
    <source>
        <dbReference type="Google" id="ProtNLM"/>
    </source>
</evidence>
<keyword evidence="1" id="KW-0732">Signal</keyword>
<organism evidence="2 3">
    <name type="scientific">Chromobacterium phragmitis</name>
    <dbReference type="NCBI Taxonomy" id="2202141"/>
    <lineage>
        <taxon>Bacteria</taxon>
        <taxon>Pseudomonadati</taxon>
        <taxon>Pseudomonadota</taxon>
        <taxon>Betaproteobacteria</taxon>
        <taxon>Neisseriales</taxon>
        <taxon>Chromobacteriaceae</taxon>
        <taxon>Chromobacterium</taxon>
    </lineage>
</organism>